<dbReference type="RefSeq" id="WP_194452427.1">
    <property type="nucleotide sequence ID" value="NZ_CP063849.1"/>
</dbReference>
<dbReference type="AlphaFoldDB" id="A0A7S7NVW7"/>
<gene>
    <name evidence="1" type="ORF">IRI77_12730</name>
</gene>
<dbReference type="KEGG" id="pfer:IRI77_12730"/>
<accession>A0A7S7NVW7</accession>
<organism evidence="1 2">
    <name type="scientific">Paludibaculum fermentans</name>
    <dbReference type="NCBI Taxonomy" id="1473598"/>
    <lineage>
        <taxon>Bacteria</taxon>
        <taxon>Pseudomonadati</taxon>
        <taxon>Acidobacteriota</taxon>
        <taxon>Terriglobia</taxon>
        <taxon>Bryobacterales</taxon>
        <taxon>Bryobacteraceae</taxon>
        <taxon>Paludibaculum</taxon>
    </lineage>
</organism>
<keyword evidence="2" id="KW-1185">Reference proteome</keyword>
<evidence type="ECO:0000313" key="2">
    <source>
        <dbReference type="Proteomes" id="UP000593892"/>
    </source>
</evidence>
<sequence length="63" mass="7565">MSLKDRLELEREILEKIEQSREGSAEEDYEALERAIIERELAELEEQVETEPEHVLVRRRKQS</sequence>
<name>A0A7S7NVW7_PALFE</name>
<evidence type="ECO:0000313" key="1">
    <source>
        <dbReference type="EMBL" id="QOY90770.1"/>
    </source>
</evidence>
<reference evidence="1 2" key="1">
    <citation type="submission" date="2020-10" db="EMBL/GenBank/DDBJ databases">
        <title>Complete genome sequence of Paludibaculum fermentans P105T, a facultatively anaerobic acidobacterium capable of dissimilatory Fe(III) reduction.</title>
        <authorList>
            <person name="Dedysh S.N."/>
            <person name="Beletsky A.V."/>
            <person name="Kulichevskaya I.S."/>
            <person name="Mardanov A.V."/>
            <person name="Ravin N.V."/>
        </authorList>
    </citation>
    <scope>NUCLEOTIDE SEQUENCE [LARGE SCALE GENOMIC DNA]</scope>
    <source>
        <strain evidence="1 2">P105</strain>
    </source>
</reference>
<dbReference type="Proteomes" id="UP000593892">
    <property type="component" value="Chromosome"/>
</dbReference>
<protein>
    <submittedName>
        <fullName evidence="1">Uncharacterized protein</fullName>
    </submittedName>
</protein>
<dbReference type="EMBL" id="CP063849">
    <property type="protein sequence ID" value="QOY90770.1"/>
    <property type="molecule type" value="Genomic_DNA"/>
</dbReference>
<proteinExistence type="predicted"/>